<comment type="caution">
    <text evidence="1">The sequence shown here is derived from an EMBL/GenBank/DDBJ whole genome shotgun (WGS) entry which is preliminary data.</text>
</comment>
<organism evidence="1 2">
    <name type="scientific">Cyclotella atomus</name>
    <dbReference type="NCBI Taxonomy" id="382360"/>
    <lineage>
        <taxon>Eukaryota</taxon>
        <taxon>Sar</taxon>
        <taxon>Stramenopiles</taxon>
        <taxon>Ochrophyta</taxon>
        <taxon>Bacillariophyta</taxon>
        <taxon>Coscinodiscophyceae</taxon>
        <taxon>Thalassiosirophycidae</taxon>
        <taxon>Stephanodiscales</taxon>
        <taxon>Stephanodiscaceae</taxon>
        <taxon>Cyclotella</taxon>
    </lineage>
</organism>
<protein>
    <recommendedName>
        <fullName evidence="3">LAGLIDADG homing endonuclease</fullName>
    </recommendedName>
</protein>
<evidence type="ECO:0008006" key="3">
    <source>
        <dbReference type="Google" id="ProtNLM"/>
    </source>
</evidence>
<dbReference type="AlphaFoldDB" id="A0ABD3P654"/>
<evidence type="ECO:0000313" key="2">
    <source>
        <dbReference type="Proteomes" id="UP001530400"/>
    </source>
</evidence>
<name>A0ABD3P654_9STRA</name>
<reference evidence="1 2" key="1">
    <citation type="submission" date="2024-10" db="EMBL/GenBank/DDBJ databases">
        <title>Updated reference genomes for cyclostephanoid diatoms.</title>
        <authorList>
            <person name="Roberts W.R."/>
            <person name="Alverson A.J."/>
        </authorList>
    </citation>
    <scope>NUCLEOTIDE SEQUENCE [LARGE SCALE GENOMIC DNA]</scope>
    <source>
        <strain evidence="1 2">AJA010-31</strain>
    </source>
</reference>
<accession>A0ABD3P654</accession>
<dbReference type="EMBL" id="JALLPJ020000825">
    <property type="protein sequence ID" value="KAL3781980.1"/>
    <property type="molecule type" value="Genomic_DNA"/>
</dbReference>
<sequence length="117" mass="12553">MNNTYPFLPNGNVLVSDQNHGLYVVKPNQPYGRPSAFGITAKFDGSGNTCCVLSLVPIVEHLTETTFVDSTTPFQSNICRVVAVNGSGARYSSKISSSGSIISTKASKRNRLHSLNC</sequence>
<dbReference type="Proteomes" id="UP001530400">
    <property type="component" value="Unassembled WGS sequence"/>
</dbReference>
<keyword evidence="2" id="KW-1185">Reference proteome</keyword>
<gene>
    <name evidence="1" type="ORF">ACHAWO_004793</name>
</gene>
<evidence type="ECO:0000313" key="1">
    <source>
        <dbReference type="EMBL" id="KAL3781980.1"/>
    </source>
</evidence>
<proteinExistence type="predicted"/>